<feature type="transmembrane region" description="Helical" evidence="1">
    <location>
        <begin position="73"/>
        <end position="90"/>
    </location>
</feature>
<dbReference type="Proteomes" id="UP000712281">
    <property type="component" value="Unassembled WGS sequence"/>
</dbReference>
<proteinExistence type="predicted"/>
<gene>
    <name evidence="2" type="ORF">F2Q68_00017583</name>
</gene>
<name>A0A8S9HJF3_BRACR</name>
<evidence type="ECO:0000313" key="3">
    <source>
        <dbReference type="Proteomes" id="UP000712281"/>
    </source>
</evidence>
<reference evidence="2" key="1">
    <citation type="submission" date="2019-12" db="EMBL/GenBank/DDBJ databases">
        <title>Genome sequencing and annotation of Brassica cretica.</title>
        <authorList>
            <person name="Studholme D.J."/>
            <person name="Sarris P.F."/>
        </authorList>
    </citation>
    <scope>NUCLEOTIDE SEQUENCE</scope>
    <source>
        <strain evidence="2">PFS-001/15</strain>
        <tissue evidence="2">Leaf</tissue>
    </source>
</reference>
<keyword evidence="1" id="KW-0812">Transmembrane</keyword>
<evidence type="ECO:0000256" key="1">
    <source>
        <dbReference type="SAM" id="Phobius"/>
    </source>
</evidence>
<keyword evidence="1" id="KW-0472">Membrane</keyword>
<feature type="transmembrane region" description="Helical" evidence="1">
    <location>
        <begin position="131"/>
        <end position="152"/>
    </location>
</feature>
<sequence length="224" mass="25154">MCLNPIVSSPCELRCSFRSETGPEQTYAGGVGALFNPARVNDCVVCSKSSFVASCGQLVRPLHFGYLRHSSRASYLLALVMTLLGFVARLHRLFSLQWHRRGLFTLGSWLLVLKGNIWRGCARESFTPRCLHLVLLRLVSMGVAVVPVRFFAGVFRRQWRALARFEMRFKVSCDVTYKSGGGNCKALVRTSYSGDVKRIPGIRGNEEYLTFSRITLMVGNGDRY</sequence>
<organism evidence="2 3">
    <name type="scientific">Brassica cretica</name>
    <name type="common">Mustard</name>
    <dbReference type="NCBI Taxonomy" id="69181"/>
    <lineage>
        <taxon>Eukaryota</taxon>
        <taxon>Viridiplantae</taxon>
        <taxon>Streptophyta</taxon>
        <taxon>Embryophyta</taxon>
        <taxon>Tracheophyta</taxon>
        <taxon>Spermatophyta</taxon>
        <taxon>Magnoliopsida</taxon>
        <taxon>eudicotyledons</taxon>
        <taxon>Gunneridae</taxon>
        <taxon>Pentapetalae</taxon>
        <taxon>rosids</taxon>
        <taxon>malvids</taxon>
        <taxon>Brassicales</taxon>
        <taxon>Brassicaceae</taxon>
        <taxon>Brassiceae</taxon>
        <taxon>Brassica</taxon>
    </lineage>
</organism>
<dbReference type="EMBL" id="QGKW02001940">
    <property type="protein sequence ID" value="KAF2556917.1"/>
    <property type="molecule type" value="Genomic_DNA"/>
</dbReference>
<dbReference type="AlphaFoldDB" id="A0A8S9HJF3"/>
<accession>A0A8S9HJF3</accession>
<keyword evidence="1" id="KW-1133">Transmembrane helix</keyword>
<comment type="caution">
    <text evidence="2">The sequence shown here is derived from an EMBL/GenBank/DDBJ whole genome shotgun (WGS) entry which is preliminary data.</text>
</comment>
<evidence type="ECO:0000313" key="2">
    <source>
        <dbReference type="EMBL" id="KAF2556917.1"/>
    </source>
</evidence>
<protein>
    <submittedName>
        <fullName evidence="2">Uncharacterized protein</fullName>
    </submittedName>
</protein>